<dbReference type="Pfam" id="PF11130">
    <property type="entry name" value="TraC_F_IV"/>
    <property type="match status" value="1"/>
</dbReference>
<evidence type="ECO:0000259" key="2">
    <source>
        <dbReference type="PROSITE" id="PS51127"/>
    </source>
</evidence>
<dbReference type="EMBL" id="CP133647">
    <property type="protein sequence ID" value="WNH01190.1"/>
    <property type="molecule type" value="Genomic_DNA"/>
</dbReference>
<feature type="domain" description="Big-1" evidence="2">
    <location>
        <begin position="325"/>
        <end position="415"/>
    </location>
</feature>
<keyword evidence="4" id="KW-1185">Reference proteome</keyword>
<proteinExistence type="inferred from homology"/>
<dbReference type="InterPro" id="IPR003344">
    <property type="entry name" value="Big_1_dom"/>
</dbReference>
<name>A0ABY9XF46_9GAMM</name>
<gene>
    <name evidence="3" type="ORF">QL112_015350</name>
</gene>
<evidence type="ECO:0000313" key="3">
    <source>
        <dbReference type="EMBL" id="WNH01190.1"/>
    </source>
</evidence>
<evidence type="ECO:0000256" key="1">
    <source>
        <dbReference type="ARBA" id="ARBA00010116"/>
    </source>
</evidence>
<dbReference type="SMART" id="SM00634">
    <property type="entry name" value="BID_1"/>
    <property type="match status" value="1"/>
</dbReference>
<comment type="similarity">
    <text evidence="1">Belongs to the intimin/invasin family.</text>
</comment>
<dbReference type="SUPFAM" id="SSF49373">
    <property type="entry name" value="Invasin/intimin cell-adhesion fragments"/>
    <property type="match status" value="1"/>
</dbReference>
<dbReference type="InterPro" id="IPR013783">
    <property type="entry name" value="Ig-like_fold"/>
</dbReference>
<dbReference type="RefSeq" id="WP_311062211.1">
    <property type="nucleotide sequence ID" value="NZ_CAWPOC010000253.1"/>
</dbReference>
<dbReference type="Gene3D" id="2.60.40.10">
    <property type="entry name" value="Immunoglobulins"/>
    <property type="match status" value="1"/>
</dbReference>
<dbReference type="PROSITE" id="PS51127">
    <property type="entry name" value="BIG1"/>
    <property type="match status" value="1"/>
</dbReference>
<accession>A0ABY9XF46</accession>
<organism evidence="3 4">
    <name type="scientific">Xenorhabdus griffiniae</name>
    <dbReference type="NCBI Taxonomy" id="351672"/>
    <lineage>
        <taxon>Bacteria</taxon>
        <taxon>Pseudomonadati</taxon>
        <taxon>Pseudomonadota</taxon>
        <taxon>Gammaproteobacteria</taxon>
        <taxon>Enterobacterales</taxon>
        <taxon>Morganellaceae</taxon>
        <taxon>Xenorhabdus</taxon>
    </lineage>
</organism>
<reference evidence="3 4" key="1">
    <citation type="journal article" date="2023" name="Access Microbiol">
        <title>The genome of a steinernematid-associated Pseudomonas piscis bacterium encodes the biosynthesis of insect toxins.</title>
        <authorList>
            <person name="Awori R.M."/>
            <person name="Hendre P."/>
            <person name="Amugune N.O."/>
        </authorList>
    </citation>
    <scope>NUCLEOTIDE SEQUENCE [LARGE SCALE GENOMIC DNA]</scope>
    <source>
        <strain evidence="3 4">97</strain>
    </source>
</reference>
<sequence length="604" mass="67866">MEIPKALYRPGKLREADETAIYRANPSIIDYLPWVEYLEDGQCLLLDDGISVGAVYRIEPVVTEGRPMERLIEIRDQLEDAIQDSLEEDDISPWVVQFFCQDEDDSVSYLNTLRNYVKPWAQGTAFTEAFLAESERHLNSIAQPIFHDSLITGQPWRGQQRQTRMAVYRWLPAHKSQANNSILSSVVALNQVCERLVSSLAAAGIVAVRQNGGQIHSWLLRHFNPSPDWGMAKADFYHTVSYETPTQLDLPIHNDFAESLWFTPPVSDPENGLWWFDGLPHKAIPVERLRRPPEPGTLTGEVKRGDNINALMDMMPEGTVVSLTIVAQAQDKTHATADGTEQVTFTVMVMDSRGWGLSDQMVEWSGDFSEMMSAETRTDHWGNVTATVVSHHQGKGVVSARIGDQQQISPVIEFVSPLRIEDTAAVDRQGGNANQKSFGLRGPSVLWRGAKFRLITAGNTGRVSWQSDSPAVTVSGDTVTVQQNPDGIRLTGTDETGQQVELALTVHTWFERSGLTKDFYSNAKQLCKSLGSRITSKYVLEQLYEEWGNFYLYDGWAREFYVTSTDYLAANSGSAEHQAKWAFWAETDRWMRNGWPMTGFACSR</sequence>
<dbReference type="InterPro" id="IPR008964">
    <property type="entry name" value="Invasin/intimin_cell_adhesion"/>
</dbReference>
<dbReference type="Proteomes" id="UP001300348">
    <property type="component" value="Chromosome"/>
</dbReference>
<protein>
    <submittedName>
        <fullName evidence="3">TraC family protein</fullName>
    </submittedName>
</protein>
<dbReference type="InterPro" id="IPR025955">
    <property type="entry name" value="TraC/Conjuga_ATPase"/>
</dbReference>
<evidence type="ECO:0000313" key="4">
    <source>
        <dbReference type="Proteomes" id="UP001300348"/>
    </source>
</evidence>